<keyword evidence="3" id="KW-1185">Reference proteome</keyword>
<sequence>MGLKYELMFIDLLRSMIIHVTVDEIICDENKSVIKRIKESDLPLKISLCIGHKANAIRKRWNTKCTAQKYLSPNQLTKQGKKRKRPLYIYTHRHLLTLSKKIESHFKVCCCLANNAEEFLKIWVNFSKHHFGQHGNCLQLCKSNCLEKKKKEPLLKTYLDFLKCHNIQMKIYHEIIKNNIANFLSKRQTSIVESFNSTLNIWCPKKKHFEKEVYKARTYLAALNWNYNRFSKISKRFVLNKQLERTITNKILGSSQKYIYYTKKGEKVSQLKKRRRNNQRKMHLSKVDGGGKKEY</sequence>
<comment type="caution">
    <text evidence="2">The sequence shown here is derived from an EMBL/GenBank/DDBJ whole genome shotgun (WGS) entry which is preliminary data.</text>
</comment>
<feature type="compositionally biased region" description="Basic residues" evidence="1">
    <location>
        <begin position="270"/>
        <end position="284"/>
    </location>
</feature>
<accession>A0ABQ8ZD89</accession>
<dbReference type="EMBL" id="JAOAOG010000017">
    <property type="protein sequence ID" value="KAJ6254728.1"/>
    <property type="molecule type" value="Genomic_DNA"/>
</dbReference>
<dbReference type="PANTHER" id="PTHR31751:SF7">
    <property type="entry name" value="THAP-TYPE DOMAIN-CONTAINING PROTEIN"/>
    <property type="match status" value="1"/>
</dbReference>
<organism evidence="2 3">
    <name type="scientific">Anaeramoeba flamelloides</name>
    <dbReference type="NCBI Taxonomy" id="1746091"/>
    <lineage>
        <taxon>Eukaryota</taxon>
        <taxon>Metamonada</taxon>
        <taxon>Anaeramoebidae</taxon>
        <taxon>Anaeramoeba</taxon>
    </lineage>
</organism>
<feature type="region of interest" description="Disordered" evidence="1">
    <location>
        <begin position="269"/>
        <end position="295"/>
    </location>
</feature>
<reference evidence="2" key="1">
    <citation type="submission" date="2022-08" db="EMBL/GenBank/DDBJ databases">
        <title>Novel sulfate-reducing endosymbionts in the free-living metamonad Anaeramoeba.</title>
        <authorList>
            <person name="Jerlstrom-Hultqvist J."/>
            <person name="Cepicka I."/>
            <person name="Gallot-Lavallee L."/>
            <person name="Salas-Leiva D."/>
            <person name="Curtis B.A."/>
            <person name="Zahonova K."/>
            <person name="Pipaliya S."/>
            <person name="Dacks J."/>
            <person name="Roger A.J."/>
        </authorList>
    </citation>
    <scope>NUCLEOTIDE SEQUENCE</scope>
    <source>
        <strain evidence="2">Schooner1</strain>
    </source>
</reference>
<protein>
    <submittedName>
        <fullName evidence="2">Uncharacterized protein</fullName>
    </submittedName>
</protein>
<dbReference type="Proteomes" id="UP001150062">
    <property type="component" value="Unassembled WGS sequence"/>
</dbReference>
<feature type="compositionally biased region" description="Basic and acidic residues" evidence="1">
    <location>
        <begin position="285"/>
        <end position="295"/>
    </location>
</feature>
<name>A0ABQ8ZD89_9EUKA</name>
<evidence type="ECO:0000313" key="3">
    <source>
        <dbReference type="Proteomes" id="UP001150062"/>
    </source>
</evidence>
<gene>
    <name evidence="2" type="ORF">M0813_12037</name>
</gene>
<evidence type="ECO:0000313" key="2">
    <source>
        <dbReference type="EMBL" id="KAJ6254728.1"/>
    </source>
</evidence>
<evidence type="ECO:0000256" key="1">
    <source>
        <dbReference type="SAM" id="MobiDB-lite"/>
    </source>
</evidence>
<dbReference type="PANTHER" id="PTHR31751">
    <property type="entry name" value="SI:CH211-108C17.2-RELATED-RELATED"/>
    <property type="match status" value="1"/>
</dbReference>
<proteinExistence type="predicted"/>